<dbReference type="Proteomes" id="UP000244013">
    <property type="component" value="Unassembled WGS sequence"/>
</dbReference>
<protein>
    <submittedName>
        <fullName evidence="1">Uncharacterized protein</fullName>
    </submittedName>
</protein>
<name>A0A2T5TWU0_9SPHN</name>
<dbReference type="GeneID" id="91007734"/>
<dbReference type="OrthoDB" id="7218964at2"/>
<dbReference type="RefSeq" id="WP_107955893.1">
    <property type="nucleotide sequence ID" value="NZ_QAYE01000015.1"/>
</dbReference>
<dbReference type="AlphaFoldDB" id="A0A2T5TWU0"/>
<evidence type="ECO:0000313" key="2">
    <source>
        <dbReference type="Proteomes" id="UP000244013"/>
    </source>
</evidence>
<dbReference type="EMBL" id="QAYE01000015">
    <property type="protein sequence ID" value="PTW43689.1"/>
    <property type="molecule type" value="Genomic_DNA"/>
</dbReference>
<accession>A0A2T5TWU0</accession>
<evidence type="ECO:0000313" key="1">
    <source>
        <dbReference type="EMBL" id="PTW43689.1"/>
    </source>
</evidence>
<gene>
    <name evidence="1" type="ORF">C8J25_1154</name>
</gene>
<reference evidence="1 2" key="1">
    <citation type="submission" date="2018-04" db="EMBL/GenBank/DDBJ databases">
        <title>Genomic Encyclopedia of Type Strains, Phase III (KMG-III): the genomes of soil and plant-associated and newly described type strains.</title>
        <authorList>
            <person name="Whitman W."/>
        </authorList>
    </citation>
    <scope>NUCLEOTIDE SEQUENCE [LARGE SCALE GENOMIC DNA]</scope>
    <source>
        <strain evidence="1 2">MA-olki</strain>
    </source>
</reference>
<organism evidence="1 2">
    <name type="scientific">Sphingomonas faeni</name>
    <dbReference type="NCBI Taxonomy" id="185950"/>
    <lineage>
        <taxon>Bacteria</taxon>
        <taxon>Pseudomonadati</taxon>
        <taxon>Pseudomonadota</taxon>
        <taxon>Alphaproteobacteria</taxon>
        <taxon>Sphingomonadales</taxon>
        <taxon>Sphingomonadaceae</taxon>
        <taxon>Sphingomonas</taxon>
    </lineage>
</organism>
<comment type="caution">
    <text evidence="1">The sequence shown here is derived from an EMBL/GenBank/DDBJ whole genome shotgun (WGS) entry which is preliminary data.</text>
</comment>
<sequence length="173" mass="20289">MQSRWQWEESYDPLVSQFIAKHFGTSKGIVDLFPYMKDSFKWKDKAVVPPDARVVRKNNNEYHGLERHAKQYHLSAMYQDSYEFWLIAAAWRHQNMNANGFTDDRHRDALAYTIRNACFNRDLAGWQQNGGRLPIPEEYDLTEEMISAQDAMAERQINEEMAAHGMPEPYPEA</sequence>
<proteinExistence type="predicted"/>